<evidence type="ECO:0000256" key="2">
    <source>
        <dbReference type="ARBA" id="ARBA00022723"/>
    </source>
</evidence>
<dbReference type="Pfam" id="PF12797">
    <property type="entry name" value="Fer4_2"/>
    <property type="match status" value="1"/>
</dbReference>
<dbReference type="InterPro" id="IPR017896">
    <property type="entry name" value="4Fe4S_Fe-S-bd"/>
</dbReference>
<keyword evidence="3" id="KW-0408">Iron</keyword>
<dbReference type="InterPro" id="IPR006311">
    <property type="entry name" value="TAT_signal"/>
</dbReference>
<evidence type="ECO:0000256" key="3">
    <source>
        <dbReference type="ARBA" id="ARBA00023004"/>
    </source>
</evidence>
<name>A0A3B1CA37_9ZZZZ</name>
<feature type="compositionally biased region" description="Basic and acidic residues" evidence="5">
    <location>
        <begin position="13"/>
        <end position="35"/>
    </location>
</feature>
<dbReference type="PROSITE" id="PS51379">
    <property type="entry name" value="4FE4S_FER_2"/>
    <property type="match status" value="3"/>
</dbReference>
<evidence type="ECO:0000256" key="1">
    <source>
        <dbReference type="ARBA" id="ARBA00022485"/>
    </source>
</evidence>
<organism evidence="7">
    <name type="scientific">hydrothermal vent metagenome</name>
    <dbReference type="NCBI Taxonomy" id="652676"/>
    <lineage>
        <taxon>unclassified sequences</taxon>
        <taxon>metagenomes</taxon>
        <taxon>ecological metagenomes</taxon>
    </lineage>
</organism>
<keyword evidence="4" id="KW-0411">Iron-sulfur</keyword>
<reference evidence="7" key="1">
    <citation type="submission" date="2018-06" db="EMBL/GenBank/DDBJ databases">
        <authorList>
            <person name="Zhirakovskaya E."/>
        </authorList>
    </citation>
    <scope>NUCLEOTIDE SEQUENCE</scope>
</reference>
<dbReference type="InterPro" id="IPR050954">
    <property type="entry name" value="ET_IronSulfur_Cluster-Binding"/>
</dbReference>
<dbReference type="PANTHER" id="PTHR43177">
    <property type="entry name" value="PROTEIN NRFC"/>
    <property type="match status" value="1"/>
</dbReference>
<dbReference type="Pfam" id="PF13247">
    <property type="entry name" value="Fer4_11"/>
    <property type="match status" value="1"/>
</dbReference>
<feature type="domain" description="4Fe-4S ferredoxin-type" evidence="6">
    <location>
        <begin position="117"/>
        <end position="152"/>
    </location>
</feature>
<sequence length="280" mass="31118">MSDKSYAETLARSVRERDNDLKVKNTESSKPEPIHSSRRHFLSGLGISVATVGAATASLSTTTKALAKSSEHHVQYAMVIDTRRCIGCHACTVACKSENDVPLGNNRCWVEYVEKGDFPNVDRSFLPRLCNHCSEPACVDVCPTGATYKREEDGIVVVDSDICIGCKYCIHACPYDARYLNPITGTVDKCDFCLHRVSQGLVPSCVNTCQGRARIFGDINDPDSEVSTLLAQNSYTVLLKAMGTQPNVFYIGADHADPRDFLYKNRYIRVTTHRKEKLRR</sequence>
<feature type="domain" description="4Fe-4S ferredoxin-type" evidence="6">
    <location>
        <begin position="76"/>
        <end position="106"/>
    </location>
</feature>
<evidence type="ECO:0000313" key="7">
    <source>
        <dbReference type="EMBL" id="VAX21533.1"/>
    </source>
</evidence>
<dbReference type="Gene3D" id="3.30.70.20">
    <property type="match status" value="2"/>
</dbReference>
<dbReference type="SUPFAM" id="SSF54862">
    <property type="entry name" value="4Fe-4S ferredoxins"/>
    <property type="match status" value="1"/>
</dbReference>
<dbReference type="PANTHER" id="PTHR43177:SF3">
    <property type="entry name" value="PROTEIN NRFC HOMOLOG"/>
    <property type="match status" value="1"/>
</dbReference>
<dbReference type="AlphaFoldDB" id="A0A3B1CA37"/>
<accession>A0A3B1CA37</accession>
<keyword evidence="1" id="KW-0004">4Fe-4S</keyword>
<dbReference type="GO" id="GO:0046872">
    <property type="term" value="F:metal ion binding"/>
    <property type="evidence" value="ECO:0007669"/>
    <property type="project" value="UniProtKB-KW"/>
</dbReference>
<gene>
    <name evidence="7" type="ORF">MNBD_NITROSPINAE01-510</name>
</gene>
<dbReference type="InterPro" id="IPR054822">
    <property type="entry name" value="DsrO-like"/>
</dbReference>
<feature type="region of interest" description="Disordered" evidence="5">
    <location>
        <begin position="1"/>
        <end position="36"/>
    </location>
</feature>
<dbReference type="GO" id="GO:0051539">
    <property type="term" value="F:4 iron, 4 sulfur cluster binding"/>
    <property type="evidence" value="ECO:0007669"/>
    <property type="project" value="UniProtKB-KW"/>
</dbReference>
<dbReference type="InterPro" id="IPR017900">
    <property type="entry name" value="4Fe4S_Fe_S_CS"/>
</dbReference>
<keyword evidence="2" id="KW-0479">Metal-binding</keyword>
<evidence type="ECO:0000259" key="6">
    <source>
        <dbReference type="PROSITE" id="PS51379"/>
    </source>
</evidence>
<evidence type="ECO:0000256" key="5">
    <source>
        <dbReference type="SAM" id="MobiDB-lite"/>
    </source>
</evidence>
<dbReference type="CDD" id="cd10551">
    <property type="entry name" value="PsrB"/>
    <property type="match status" value="1"/>
</dbReference>
<dbReference type="PROSITE" id="PS51318">
    <property type="entry name" value="TAT"/>
    <property type="match status" value="1"/>
</dbReference>
<feature type="domain" description="4Fe-4S ferredoxin-type" evidence="6">
    <location>
        <begin position="154"/>
        <end position="183"/>
    </location>
</feature>
<protein>
    <submittedName>
        <fullName evidence="7">Membrane-anchored, HycB/HydN/HyfA family, quad-[4Fe-4S] ferredoxin</fullName>
    </submittedName>
</protein>
<dbReference type="EMBL" id="UOGC01000121">
    <property type="protein sequence ID" value="VAX21533.1"/>
    <property type="molecule type" value="Genomic_DNA"/>
</dbReference>
<evidence type="ECO:0000256" key="4">
    <source>
        <dbReference type="ARBA" id="ARBA00023014"/>
    </source>
</evidence>
<proteinExistence type="predicted"/>
<dbReference type="PROSITE" id="PS00198">
    <property type="entry name" value="4FE4S_FER_1"/>
    <property type="match status" value="1"/>
</dbReference>
<dbReference type="NCBIfam" id="NF045797">
    <property type="entry name" value="DsrO"/>
    <property type="match status" value="1"/>
</dbReference>